<feature type="compositionally biased region" description="Low complexity" evidence="2">
    <location>
        <begin position="63"/>
        <end position="72"/>
    </location>
</feature>
<evidence type="ECO:0000256" key="3">
    <source>
        <dbReference type="SAM" id="Phobius"/>
    </source>
</evidence>
<protein>
    <submittedName>
        <fullName evidence="4">Uncharacterized protein</fullName>
    </submittedName>
</protein>
<feature type="non-terminal residue" evidence="4">
    <location>
        <position position="1"/>
    </location>
</feature>
<keyword evidence="3" id="KW-0812">Transmembrane</keyword>
<evidence type="ECO:0000256" key="2">
    <source>
        <dbReference type="SAM" id="MobiDB-lite"/>
    </source>
</evidence>
<keyword evidence="1" id="KW-0175">Coiled coil</keyword>
<evidence type="ECO:0000256" key="1">
    <source>
        <dbReference type="SAM" id="Coils"/>
    </source>
</evidence>
<gene>
    <name evidence="4" type="ORF">EJB05_13258</name>
</gene>
<sequence length="237" mass="26109">LASSLVSDALPRTCLGLLSVLYEPSSPTRSSPLNPLLPRTALLCATEAAAASALRFPPRSRGPLSPTTSLQPPLSPRARRPCRDPGRSCLFVSHRRLLLPVAFARGREVASDLMDRGRCQGRRWMNAMPVVLVFLLLVLVITSQFEWKQQIGDAADADPAAARRRQQLLGRDDAVKEKGLILSQEKNIQQLNQLIESLQRQLLHCRRGSNNTVHTTTIAATEVSEVEGHEIIDDDNL</sequence>
<dbReference type="OrthoDB" id="1930404at2759"/>
<keyword evidence="3" id="KW-1133">Transmembrane helix</keyword>
<dbReference type="PANTHER" id="PTHR34564:SF1">
    <property type="entry name" value="OS07G0250300 PROTEIN"/>
    <property type="match status" value="1"/>
</dbReference>
<evidence type="ECO:0000313" key="4">
    <source>
        <dbReference type="EMBL" id="TVU39818.1"/>
    </source>
</evidence>
<keyword evidence="3" id="KW-0472">Membrane</keyword>
<name>A0A5J9VV87_9POAL</name>
<dbReference type="Proteomes" id="UP000324897">
    <property type="component" value="Chromosome 4"/>
</dbReference>
<evidence type="ECO:0000313" key="5">
    <source>
        <dbReference type="Proteomes" id="UP000324897"/>
    </source>
</evidence>
<comment type="caution">
    <text evidence="4">The sequence shown here is derived from an EMBL/GenBank/DDBJ whole genome shotgun (WGS) entry which is preliminary data.</text>
</comment>
<organism evidence="4 5">
    <name type="scientific">Eragrostis curvula</name>
    <name type="common">weeping love grass</name>
    <dbReference type="NCBI Taxonomy" id="38414"/>
    <lineage>
        <taxon>Eukaryota</taxon>
        <taxon>Viridiplantae</taxon>
        <taxon>Streptophyta</taxon>
        <taxon>Embryophyta</taxon>
        <taxon>Tracheophyta</taxon>
        <taxon>Spermatophyta</taxon>
        <taxon>Magnoliopsida</taxon>
        <taxon>Liliopsida</taxon>
        <taxon>Poales</taxon>
        <taxon>Poaceae</taxon>
        <taxon>PACMAD clade</taxon>
        <taxon>Chloridoideae</taxon>
        <taxon>Eragrostideae</taxon>
        <taxon>Eragrostidinae</taxon>
        <taxon>Eragrostis</taxon>
    </lineage>
</organism>
<proteinExistence type="predicted"/>
<dbReference type="PANTHER" id="PTHR34564">
    <property type="entry name" value="PEPTIDYL-PROLYL CIS-TRANS ISOMERASE G"/>
    <property type="match status" value="1"/>
</dbReference>
<dbReference type="EMBL" id="RWGY01000007">
    <property type="protein sequence ID" value="TVU39818.1"/>
    <property type="molecule type" value="Genomic_DNA"/>
</dbReference>
<accession>A0A5J9VV87</accession>
<keyword evidence="5" id="KW-1185">Reference proteome</keyword>
<feature type="coiled-coil region" evidence="1">
    <location>
        <begin position="181"/>
        <end position="208"/>
    </location>
</feature>
<dbReference type="AlphaFoldDB" id="A0A5J9VV87"/>
<feature type="region of interest" description="Disordered" evidence="2">
    <location>
        <begin position="56"/>
        <end position="82"/>
    </location>
</feature>
<reference evidence="4 5" key="1">
    <citation type="journal article" date="2019" name="Sci. Rep.">
        <title>A high-quality genome of Eragrostis curvula grass provides insights into Poaceae evolution and supports new strategies to enhance forage quality.</title>
        <authorList>
            <person name="Carballo J."/>
            <person name="Santos B.A.C.M."/>
            <person name="Zappacosta D."/>
            <person name="Garbus I."/>
            <person name="Selva J.P."/>
            <person name="Gallo C.A."/>
            <person name="Diaz A."/>
            <person name="Albertini E."/>
            <person name="Caccamo M."/>
            <person name="Echenique V."/>
        </authorList>
    </citation>
    <scope>NUCLEOTIDE SEQUENCE [LARGE SCALE GENOMIC DNA]</scope>
    <source>
        <strain evidence="5">cv. Victoria</strain>
        <tissue evidence="4">Leaf</tissue>
    </source>
</reference>
<feature type="transmembrane region" description="Helical" evidence="3">
    <location>
        <begin position="124"/>
        <end position="141"/>
    </location>
</feature>